<sequence length="172" mass="19361">MDRAREWITKHDETWFYLCNQSQPAFIQFFKWITHLGGATLTIGIQLFFILFPQFELRRVAIVAAVALTISHIIVVLIKRLVKRIRPYLSLPNVTPHGHLFKDHSFPSGHSTAIFSVVIPYMLAMPNVTFILLPLAGLVAFSRVVLGVHYPTDIVVGSSLGTITAMFVFALI</sequence>
<feature type="transmembrane region" description="Helical" evidence="7">
    <location>
        <begin position="128"/>
        <end position="148"/>
    </location>
</feature>
<evidence type="ECO:0000256" key="3">
    <source>
        <dbReference type="ARBA" id="ARBA00022692"/>
    </source>
</evidence>
<dbReference type="PANTHER" id="PTHR14969:SF62">
    <property type="entry name" value="DECAPRENYLPHOSPHORYL-5-PHOSPHORIBOSE PHOSPHATASE RV3807C-RELATED"/>
    <property type="match status" value="1"/>
</dbReference>
<organism evidence="9 10">
    <name type="scientific">Mangrovibacillus cuniculi</name>
    <dbReference type="NCBI Taxonomy" id="2593652"/>
    <lineage>
        <taxon>Bacteria</taxon>
        <taxon>Bacillati</taxon>
        <taxon>Bacillota</taxon>
        <taxon>Bacilli</taxon>
        <taxon>Bacillales</taxon>
        <taxon>Bacillaceae</taxon>
        <taxon>Mangrovibacillus</taxon>
    </lineage>
</organism>
<evidence type="ECO:0000256" key="1">
    <source>
        <dbReference type="ARBA" id="ARBA00004651"/>
    </source>
</evidence>
<keyword evidence="10" id="KW-1185">Reference proteome</keyword>
<dbReference type="CDD" id="cd01610">
    <property type="entry name" value="PAP2_like"/>
    <property type="match status" value="1"/>
</dbReference>
<dbReference type="GO" id="GO:0005886">
    <property type="term" value="C:plasma membrane"/>
    <property type="evidence" value="ECO:0007669"/>
    <property type="project" value="UniProtKB-SubCell"/>
</dbReference>
<feature type="transmembrane region" description="Helical" evidence="7">
    <location>
        <begin position="58"/>
        <end position="78"/>
    </location>
</feature>
<feature type="transmembrane region" description="Helical" evidence="7">
    <location>
        <begin position="154"/>
        <end position="171"/>
    </location>
</feature>
<keyword evidence="6 7" id="KW-0472">Membrane</keyword>
<evidence type="ECO:0000256" key="2">
    <source>
        <dbReference type="ARBA" id="ARBA00022475"/>
    </source>
</evidence>
<dbReference type="SMART" id="SM00014">
    <property type="entry name" value="acidPPc"/>
    <property type="match status" value="1"/>
</dbReference>
<feature type="transmembrane region" description="Helical" evidence="7">
    <location>
        <begin position="32"/>
        <end position="52"/>
    </location>
</feature>
<dbReference type="InterPro" id="IPR036938">
    <property type="entry name" value="PAP2/HPO_sf"/>
</dbReference>
<dbReference type="Proteomes" id="UP000593626">
    <property type="component" value="Chromosome"/>
</dbReference>
<gene>
    <name evidence="9" type="ORF">G8O30_13580</name>
</gene>
<accession>A0A7S8HGT9</accession>
<evidence type="ECO:0000313" key="9">
    <source>
        <dbReference type="EMBL" id="QPC47916.1"/>
    </source>
</evidence>
<feature type="domain" description="Phosphatidic acid phosphatase type 2/haloperoxidase" evidence="8">
    <location>
        <begin position="60"/>
        <end position="169"/>
    </location>
</feature>
<keyword evidence="2" id="KW-1003">Cell membrane</keyword>
<keyword evidence="4" id="KW-0378">Hydrolase</keyword>
<reference evidence="9 10" key="1">
    <citation type="submission" date="2019-07" db="EMBL/GenBank/DDBJ databases">
        <title>Genome sequence of 2 isolates from Red Sea Mangroves.</title>
        <authorList>
            <person name="Sefrji F."/>
            <person name="Michoud G."/>
            <person name="Merlino G."/>
            <person name="Daffonchio D."/>
        </authorList>
    </citation>
    <scope>NUCLEOTIDE SEQUENCE [LARGE SCALE GENOMIC DNA]</scope>
    <source>
        <strain evidence="9 10">R1DC41</strain>
    </source>
</reference>
<dbReference type="Gene3D" id="1.20.144.10">
    <property type="entry name" value="Phosphatidic acid phosphatase type 2/haloperoxidase"/>
    <property type="match status" value="2"/>
</dbReference>
<name>A0A7S8HGT9_9BACI</name>
<evidence type="ECO:0000256" key="5">
    <source>
        <dbReference type="ARBA" id="ARBA00022989"/>
    </source>
</evidence>
<evidence type="ECO:0000313" key="10">
    <source>
        <dbReference type="Proteomes" id="UP000593626"/>
    </source>
</evidence>
<evidence type="ECO:0000256" key="4">
    <source>
        <dbReference type="ARBA" id="ARBA00022801"/>
    </source>
</evidence>
<dbReference type="PANTHER" id="PTHR14969">
    <property type="entry name" value="SPHINGOSINE-1-PHOSPHATE PHOSPHOHYDROLASE"/>
    <property type="match status" value="1"/>
</dbReference>
<dbReference type="EMBL" id="CP049742">
    <property type="protein sequence ID" value="QPC47916.1"/>
    <property type="molecule type" value="Genomic_DNA"/>
</dbReference>
<dbReference type="GO" id="GO:0016787">
    <property type="term" value="F:hydrolase activity"/>
    <property type="evidence" value="ECO:0007669"/>
    <property type="project" value="UniProtKB-KW"/>
</dbReference>
<keyword evidence="5 7" id="KW-1133">Transmembrane helix</keyword>
<dbReference type="InterPro" id="IPR000326">
    <property type="entry name" value="PAP2/HPO"/>
</dbReference>
<protein>
    <submittedName>
        <fullName evidence="9">Phosphatase PAP2 family protein</fullName>
    </submittedName>
</protein>
<dbReference type="RefSeq" id="WP_239672597.1">
    <property type="nucleotide sequence ID" value="NZ_CP049742.1"/>
</dbReference>
<dbReference type="KEGG" id="mcui:G8O30_13580"/>
<comment type="subcellular location">
    <subcellularLocation>
        <location evidence="1">Cell membrane</location>
        <topology evidence="1">Multi-pass membrane protein</topology>
    </subcellularLocation>
</comment>
<proteinExistence type="predicted"/>
<keyword evidence="3 7" id="KW-0812">Transmembrane</keyword>
<evidence type="ECO:0000256" key="7">
    <source>
        <dbReference type="SAM" id="Phobius"/>
    </source>
</evidence>
<dbReference type="Pfam" id="PF01569">
    <property type="entry name" value="PAP2"/>
    <property type="match status" value="1"/>
</dbReference>
<evidence type="ECO:0000256" key="6">
    <source>
        <dbReference type="ARBA" id="ARBA00023136"/>
    </source>
</evidence>
<dbReference type="SUPFAM" id="SSF48317">
    <property type="entry name" value="Acid phosphatase/Vanadium-dependent haloperoxidase"/>
    <property type="match status" value="1"/>
</dbReference>
<dbReference type="AlphaFoldDB" id="A0A7S8HGT9"/>
<evidence type="ECO:0000259" key="8">
    <source>
        <dbReference type="SMART" id="SM00014"/>
    </source>
</evidence>